<dbReference type="GO" id="GO:0051537">
    <property type="term" value="F:2 iron, 2 sulfur cluster binding"/>
    <property type="evidence" value="ECO:0007669"/>
    <property type="project" value="UniProtKB-KW"/>
</dbReference>
<dbReference type="InterPro" id="IPR036922">
    <property type="entry name" value="Rieske_2Fe-2S_sf"/>
</dbReference>
<proteinExistence type="predicted"/>
<dbReference type="SUPFAM" id="SSF50022">
    <property type="entry name" value="ISP domain"/>
    <property type="match status" value="1"/>
</dbReference>
<dbReference type="Gene3D" id="3.30.9.10">
    <property type="entry name" value="D-Amino Acid Oxidase, subunit A, domain 2"/>
    <property type="match status" value="1"/>
</dbReference>
<evidence type="ECO:0000259" key="7">
    <source>
        <dbReference type="PROSITE" id="PS51296"/>
    </source>
</evidence>
<evidence type="ECO:0000256" key="4">
    <source>
        <dbReference type="ARBA" id="ARBA00023004"/>
    </source>
</evidence>
<dbReference type="InterPro" id="IPR006076">
    <property type="entry name" value="FAD-dep_OxRdtase"/>
</dbReference>
<gene>
    <name evidence="8" type="ORF">JJ685_27690</name>
</gene>
<reference evidence="8 9" key="1">
    <citation type="journal article" date="2017" name="Int. J. Syst. Evol. Microbiol.">
        <title>Ramlibacter monticola sp. nov., isolated from forest soil.</title>
        <authorList>
            <person name="Chaudhary D.K."/>
            <person name="Kim J."/>
        </authorList>
    </citation>
    <scope>NUCLEOTIDE SEQUENCE [LARGE SCALE GENOMIC DNA]</scope>
    <source>
        <strain evidence="8 9">KACC 19175</strain>
    </source>
</reference>
<dbReference type="InterPro" id="IPR017941">
    <property type="entry name" value="Rieske_2Fe-2S"/>
</dbReference>
<dbReference type="PROSITE" id="PS51296">
    <property type="entry name" value="RIESKE"/>
    <property type="match status" value="1"/>
</dbReference>
<dbReference type="InterPro" id="IPR005805">
    <property type="entry name" value="Rieske_Fe-S_prot_C"/>
</dbReference>
<evidence type="ECO:0000256" key="6">
    <source>
        <dbReference type="ARBA" id="ARBA00023157"/>
    </source>
</evidence>
<dbReference type="EMBL" id="JAEQNE010000010">
    <property type="protein sequence ID" value="MBL0394948.1"/>
    <property type="molecule type" value="Genomic_DNA"/>
</dbReference>
<dbReference type="Gene3D" id="3.50.50.60">
    <property type="entry name" value="FAD/NAD(P)-binding domain"/>
    <property type="match status" value="1"/>
</dbReference>
<keyword evidence="2" id="KW-0479">Metal-binding</keyword>
<dbReference type="GO" id="GO:0005737">
    <property type="term" value="C:cytoplasm"/>
    <property type="evidence" value="ECO:0007669"/>
    <property type="project" value="TreeGrafter"/>
</dbReference>
<evidence type="ECO:0000256" key="1">
    <source>
        <dbReference type="ARBA" id="ARBA00022714"/>
    </source>
</evidence>
<dbReference type="InterPro" id="IPR036188">
    <property type="entry name" value="FAD/NAD-bd_sf"/>
</dbReference>
<name>A0A936Z4Y3_9BURK</name>
<dbReference type="Pfam" id="PF00355">
    <property type="entry name" value="Rieske"/>
    <property type="match status" value="1"/>
</dbReference>
<evidence type="ECO:0000256" key="5">
    <source>
        <dbReference type="ARBA" id="ARBA00023014"/>
    </source>
</evidence>
<evidence type="ECO:0000313" key="9">
    <source>
        <dbReference type="Proteomes" id="UP000599109"/>
    </source>
</evidence>
<dbReference type="AlphaFoldDB" id="A0A936Z4Y3"/>
<evidence type="ECO:0000256" key="2">
    <source>
        <dbReference type="ARBA" id="ARBA00022723"/>
    </source>
</evidence>
<dbReference type="GO" id="GO:0046872">
    <property type="term" value="F:metal ion binding"/>
    <property type="evidence" value="ECO:0007669"/>
    <property type="project" value="UniProtKB-KW"/>
</dbReference>
<keyword evidence="6" id="KW-1015">Disulfide bond</keyword>
<accession>A0A936Z4Y3</accession>
<dbReference type="GO" id="GO:0016491">
    <property type="term" value="F:oxidoreductase activity"/>
    <property type="evidence" value="ECO:0007669"/>
    <property type="project" value="UniProtKB-KW"/>
</dbReference>
<dbReference type="RefSeq" id="WP_201677613.1">
    <property type="nucleotide sequence ID" value="NZ_JAEQNE010000010.1"/>
</dbReference>
<keyword evidence="4" id="KW-0408">Iron</keyword>
<dbReference type="GO" id="GO:0016020">
    <property type="term" value="C:membrane"/>
    <property type="evidence" value="ECO:0007669"/>
    <property type="project" value="InterPro"/>
</dbReference>
<keyword evidence="9" id="KW-1185">Reference proteome</keyword>
<dbReference type="Proteomes" id="UP000599109">
    <property type="component" value="Unassembled WGS sequence"/>
</dbReference>
<evidence type="ECO:0000256" key="3">
    <source>
        <dbReference type="ARBA" id="ARBA00023002"/>
    </source>
</evidence>
<dbReference type="PRINTS" id="PR00162">
    <property type="entry name" value="RIESKE"/>
</dbReference>
<protein>
    <submittedName>
        <fullName evidence="8">FAD-dependent oxidoreductase</fullName>
    </submittedName>
</protein>
<keyword evidence="3" id="KW-0560">Oxidoreductase</keyword>
<organism evidence="8 9">
    <name type="scientific">Ramlibacter monticola</name>
    <dbReference type="NCBI Taxonomy" id="1926872"/>
    <lineage>
        <taxon>Bacteria</taxon>
        <taxon>Pseudomonadati</taxon>
        <taxon>Pseudomonadota</taxon>
        <taxon>Betaproteobacteria</taxon>
        <taxon>Burkholderiales</taxon>
        <taxon>Comamonadaceae</taxon>
        <taxon>Ramlibacter</taxon>
    </lineage>
</organism>
<evidence type="ECO:0000313" key="8">
    <source>
        <dbReference type="EMBL" id="MBL0394948.1"/>
    </source>
</evidence>
<keyword evidence="5" id="KW-0411">Iron-sulfur</keyword>
<feature type="domain" description="Rieske" evidence="7">
    <location>
        <begin position="414"/>
        <end position="506"/>
    </location>
</feature>
<sequence>MNTLSLWRGTAAPTAHAPLSGDVTCDVLIIGGGITGVTLADLLAERKAPNPPTVVLLEADEIGCGTTGNSTGNLYETVSSGMREIAAKWGAEVARHVANERRTAVNFVEERCRLLPDVGFRRCDLVEWADRANNEALQKEFEALAAAGCAVERASSVPAPLPPAEGEVIVLRNQAQFQPQAYVVAMARRAAEAGARIHEHSRVLEIDTKARRVKTDSGSVTAREIVMATHSPKGVHLVHTEMPVHREYALAFDWEPGAPPGPGTFWWKANEHLSIRTLQAGDRHYLVCAGQEHKVGIHNATAGLIALENLARKFFGDRPVTHRWSAQNYRGADALPYIGRNHSDCFIATGFSTDGLTWGTVAARLIAAELLGHKSAFADLVRPGRLSPLKGGKNILGENALVVTQLVKDYLTQRQNEKLSELKAGDSAIVDAEGETVAAWRSPAGELYAVSPVCTHVGCRVHWNSVETSWDCPCHGSRFRPDGTVIEGPALAPLKRKHAPALGDGS</sequence>
<dbReference type="Gene3D" id="2.102.10.10">
    <property type="entry name" value="Rieske [2Fe-2S] iron-sulphur domain"/>
    <property type="match status" value="1"/>
</dbReference>
<comment type="caution">
    <text evidence="8">The sequence shown here is derived from an EMBL/GenBank/DDBJ whole genome shotgun (WGS) entry which is preliminary data.</text>
</comment>
<keyword evidence="1" id="KW-0001">2Fe-2S</keyword>
<dbReference type="Pfam" id="PF01266">
    <property type="entry name" value="DAO"/>
    <property type="match status" value="1"/>
</dbReference>
<dbReference type="PANTHER" id="PTHR13847">
    <property type="entry name" value="SARCOSINE DEHYDROGENASE-RELATED"/>
    <property type="match status" value="1"/>
</dbReference>
<dbReference type="SUPFAM" id="SSF51905">
    <property type="entry name" value="FAD/NAD(P)-binding domain"/>
    <property type="match status" value="1"/>
</dbReference>